<dbReference type="EMBL" id="CVRI01000015">
    <property type="protein sequence ID" value="CRK90036.1"/>
    <property type="molecule type" value="Genomic_DNA"/>
</dbReference>
<reference evidence="1 2" key="1">
    <citation type="submission" date="2015-04" db="EMBL/GenBank/DDBJ databases">
        <authorList>
            <person name="Syromyatnikov M.Y."/>
            <person name="Popov V.N."/>
        </authorList>
    </citation>
    <scope>NUCLEOTIDE SEQUENCE [LARGE SCALE GENOMIC DNA]</scope>
</reference>
<evidence type="ECO:0000313" key="1">
    <source>
        <dbReference type="EMBL" id="CRK90036.1"/>
    </source>
</evidence>
<proteinExistence type="predicted"/>
<keyword evidence="2" id="KW-1185">Reference proteome</keyword>
<gene>
    <name evidence="1" type="ORF">CLUMA_CG003762</name>
</gene>
<dbReference type="OrthoDB" id="5914531at2759"/>
<sequence>MNLQQLCNDRFKETHVLCASNRQPVKTKMANHFWYRFKWSTELPQDIFAGIVLLLNSHVHEALGTPDRKENNRRKV</sequence>
<name>A0A1J1HRL9_9DIPT</name>
<protein>
    <submittedName>
        <fullName evidence="1">CLUMA_CG003762, isoform A</fullName>
    </submittedName>
</protein>
<organism evidence="1 2">
    <name type="scientific">Clunio marinus</name>
    <dbReference type="NCBI Taxonomy" id="568069"/>
    <lineage>
        <taxon>Eukaryota</taxon>
        <taxon>Metazoa</taxon>
        <taxon>Ecdysozoa</taxon>
        <taxon>Arthropoda</taxon>
        <taxon>Hexapoda</taxon>
        <taxon>Insecta</taxon>
        <taxon>Pterygota</taxon>
        <taxon>Neoptera</taxon>
        <taxon>Endopterygota</taxon>
        <taxon>Diptera</taxon>
        <taxon>Nematocera</taxon>
        <taxon>Chironomoidea</taxon>
        <taxon>Chironomidae</taxon>
        <taxon>Clunio</taxon>
    </lineage>
</organism>
<dbReference type="Proteomes" id="UP000183832">
    <property type="component" value="Unassembled WGS sequence"/>
</dbReference>
<dbReference type="AlphaFoldDB" id="A0A1J1HRL9"/>
<evidence type="ECO:0000313" key="2">
    <source>
        <dbReference type="Proteomes" id="UP000183832"/>
    </source>
</evidence>
<accession>A0A1J1HRL9</accession>